<dbReference type="CDD" id="cd00121">
    <property type="entry name" value="MATH"/>
    <property type="match status" value="1"/>
</dbReference>
<dbReference type="CDD" id="cd02659">
    <property type="entry name" value="peptidase_C19C"/>
    <property type="match status" value="1"/>
</dbReference>
<keyword evidence="6" id="KW-0378">Hydrolase</keyword>
<dbReference type="AlphaFoldDB" id="I0Z7N3"/>
<evidence type="ECO:0000256" key="6">
    <source>
        <dbReference type="ARBA" id="ARBA00022801"/>
    </source>
</evidence>
<keyword evidence="4" id="KW-0645">Protease</keyword>
<evidence type="ECO:0000256" key="5">
    <source>
        <dbReference type="ARBA" id="ARBA00022786"/>
    </source>
</evidence>
<dbReference type="GeneID" id="17044662"/>
<dbReference type="FunFam" id="3.10.20.90:FF:000050">
    <property type="entry name" value="Ubiquitin carboxyl-terminal hydrolase 13"/>
    <property type="match status" value="1"/>
</dbReference>
<sequence length="1075" mass="124697">MTEDGIDDNMQEPLIEEVPDETEPMEDNFTAGSYPWNILMFPRGNREGTNAAMSLYLNAADADTAPLGWMRRASFKLTVVNHLSPEQSFTKRKQADHNFSAGGVDWGFTSFMNLRDLLDPKKGYLVDDTLTVSMDKTDNLHYDSKKETGFVGLKNQGATCYMNSLLQFLYNINYFRQAVYHMPTAEEDIAKSIPLALQSLFYKLQFGESSVSTKDLTKSFGWDSYDAFMQHDVQELNRVLQEKLEDKMKGTKVEGTIGQLFEGHMHMFIECINVDYKSTRQESFMDLQLDVKGCKHIYDSFDKYCEVEVMDGQNQYKTDDHGLQDARKGVLFDDFPPVLQLQLKRFEYDFRRDIMVKINDRYEFPDELDLDYEHGKYLSENADRSVRNLYRLHSVLVHSGGVHGGHYYAFIRPDGKHWFKFDDEKVSVEDAKKALNEQYGGEDENPPPGTGFNTFKFTKYSNAYMLVYVRTSHWDKIMCEVGKSDIQDHVRMRLEAEKEEKEARRREKQEAHLYTVFRIVTDADIRDQIGHNRWFDLADQEKVKTFRVKKQMLFGEFRELVAEELGVPLEQQRFWTFAKRQNSTLRPARALQPSEDEARVTDLKDSPVNNRLQQPQTIALFLETAIGPAKELPPINKNMILLFLKLYKPKTQTLRYVGRIFVLKTQRFADLYPLLLKRAELPEDTKLAIYEEIKFDPTVMVELQNPNHSLANAQLEDGDILCLQEQPREDDMEELPYPTVKDYLVWVRNRMTVTFRRLDQPKEAGVVLELSRDLDYDGVAAALTEALRKAEQAEAAGLTDPALLRFTAQQPFVNAPKPQPVKWHGFDTLASIMVHYSTVLDTVFYEILDIPLREFEQLKTLKVQYHGERTEPVSQHDVRVPKDDTVGDVLEALRKQLPEDKRPAALRLLEVFYSKIYKVFAPDEKIDSIDDRYWQVRAEPIPEEEMEPPQSTRRIHAYHVNPDATNNVNFGHPFILQIGEEETLADIKPRIQAKLGVPEEDFVKWRFAFMVNLRQPEYLEDEDVVALRFARQSATHGVSTETSYLGLEHADTGPKRPHPNSNRFSQYERPVKIYN</sequence>
<dbReference type="GO" id="GO:0004843">
    <property type="term" value="F:cysteine-type deubiquitinase activity"/>
    <property type="evidence" value="ECO:0007669"/>
    <property type="project" value="UniProtKB-EC"/>
</dbReference>
<dbReference type="InterPro" id="IPR024729">
    <property type="entry name" value="USP7_ICP0-binding_dom"/>
</dbReference>
<dbReference type="PROSITE" id="PS00972">
    <property type="entry name" value="USP_1"/>
    <property type="match status" value="1"/>
</dbReference>
<protein>
    <recommendedName>
        <fullName evidence="3">ubiquitinyl hydrolase 1</fullName>
        <ecNumber evidence="3">3.4.19.12</ecNumber>
    </recommendedName>
</protein>
<dbReference type="GO" id="GO:0006508">
    <property type="term" value="P:proteolysis"/>
    <property type="evidence" value="ECO:0007669"/>
    <property type="project" value="UniProtKB-KW"/>
</dbReference>
<dbReference type="InterPro" id="IPR002083">
    <property type="entry name" value="MATH/TRAF_dom"/>
</dbReference>
<gene>
    <name evidence="11" type="ORF">COCSUDRAFT_52416</name>
</gene>
<evidence type="ECO:0000256" key="7">
    <source>
        <dbReference type="ARBA" id="ARBA00022807"/>
    </source>
</evidence>
<evidence type="ECO:0000313" key="12">
    <source>
        <dbReference type="Proteomes" id="UP000007264"/>
    </source>
</evidence>
<evidence type="ECO:0000256" key="1">
    <source>
        <dbReference type="ARBA" id="ARBA00000707"/>
    </source>
</evidence>
<dbReference type="InterPro" id="IPR029346">
    <property type="entry name" value="USP_C"/>
</dbReference>
<dbReference type="GO" id="GO:0016579">
    <property type="term" value="P:protein deubiquitination"/>
    <property type="evidence" value="ECO:0007669"/>
    <property type="project" value="InterPro"/>
</dbReference>
<dbReference type="InterPro" id="IPR050164">
    <property type="entry name" value="Peptidase_C19"/>
</dbReference>
<dbReference type="PANTHER" id="PTHR24006:SF644">
    <property type="entry name" value="UBIQUITIN CARBOXYL-TERMINAL HYDROLASE 7"/>
    <property type="match status" value="1"/>
</dbReference>
<dbReference type="eggNOG" id="KOG1863">
    <property type="taxonomic scope" value="Eukaryota"/>
</dbReference>
<organism evidence="11 12">
    <name type="scientific">Coccomyxa subellipsoidea (strain C-169)</name>
    <name type="common">Green microalga</name>
    <dbReference type="NCBI Taxonomy" id="574566"/>
    <lineage>
        <taxon>Eukaryota</taxon>
        <taxon>Viridiplantae</taxon>
        <taxon>Chlorophyta</taxon>
        <taxon>core chlorophytes</taxon>
        <taxon>Trebouxiophyceae</taxon>
        <taxon>Trebouxiophyceae incertae sedis</taxon>
        <taxon>Coccomyxaceae</taxon>
        <taxon>Coccomyxa</taxon>
        <taxon>Coccomyxa subellipsoidea</taxon>
    </lineage>
</organism>
<evidence type="ECO:0000256" key="8">
    <source>
        <dbReference type="SAM" id="MobiDB-lite"/>
    </source>
</evidence>
<dbReference type="FunFam" id="3.90.70.10:FF:000044">
    <property type="entry name" value="Ubiquitin carboxyl-terminal hydrolase 13"/>
    <property type="match status" value="1"/>
</dbReference>
<dbReference type="PROSITE" id="PS50235">
    <property type="entry name" value="USP_3"/>
    <property type="match status" value="1"/>
</dbReference>
<evidence type="ECO:0000313" key="11">
    <source>
        <dbReference type="EMBL" id="EIE26652.1"/>
    </source>
</evidence>
<dbReference type="PROSITE" id="PS00973">
    <property type="entry name" value="USP_2"/>
    <property type="match status" value="1"/>
</dbReference>
<dbReference type="Pfam" id="PF00443">
    <property type="entry name" value="UCH"/>
    <property type="match status" value="1"/>
</dbReference>
<evidence type="ECO:0000256" key="2">
    <source>
        <dbReference type="ARBA" id="ARBA00009085"/>
    </source>
</evidence>
<dbReference type="OrthoDB" id="289038at2759"/>
<dbReference type="SUPFAM" id="SSF54001">
    <property type="entry name" value="Cysteine proteinases"/>
    <property type="match status" value="1"/>
</dbReference>
<dbReference type="Gene3D" id="3.90.70.10">
    <property type="entry name" value="Cysteine proteinases"/>
    <property type="match status" value="1"/>
</dbReference>
<dbReference type="GO" id="GO:0005829">
    <property type="term" value="C:cytosol"/>
    <property type="evidence" value="ECO:0007669"/>
    <property type="project" value="TreeGrafter"/>
</dbReference>
<feature type="domain" description="MATH" evidence="9">
    <location>
        <begin position="8"/>
        <end position="136"/>
    </location>
</feature>
<dbReference type="GO" id="GO:0031647">
    <property type="term" value="P:regulation of protein stability"/>
    <property type="evidence" value="ECO:0007669"/>
    <property type="project" value="TreeGrafter"/>
</dbReference>
<dbReference type="EMBL" id="AGSI01000002">
    <property type="protein sequence ID" value="EIE26652.1"/>
    <property type="molecule type" value="Genomic_DNA"/>
</dbReference>
<evidence type="ECO:0000256" key="3">
    <source>
        <dbReference type="ARBA" id="ARBA00012759"/>
    </source>
</evidence>
<dbReference type="InterPro" id="IPR028889">
    <property type="entry name" value="USP"/>
</dbReference>
<comment type="catalytic activity">
    <reaction evidence="1">
        <text>Thiol-dependent hydrolysis of ester, thioester, amide, peptide and isopeptide bonds formed by the C-terminal Gly of ubiquitin (a 76-residue protein attached to proteins as an intracellular targeting signal).</text>
        <dbReference type="EC" id="3.4.19.12"/>
    </reaction>
</comment>
<feature type="compositionally biased region" description="Basic and acidic residues" evidence="8">
    <location>
        <begin position="596"/>
        <end position="605"/>
    </location>
</feature>
<dbReference type="Gene3D" id="2.60.210.10">
    <property type="entry name" value="Apoptosis, Tumor Necrosis Factor Receptor Associated Protein 2, Chain A"/>
    <property type="match status" value="1"/>
</dbReference>
<dbReference type="Pfam" id="PF12436">
    <property type="entry name" value="USP7_ICP0_bdg"/>
    <property type="match status" value="1"/>
</dbReference>
<evidence type="ECO:0000256" key="4">
    <source>
        <dbReference type="ARBA" id="ARBA00022670"/>
    </source>
</evidence>
<dbReference type="RefSeq" id="XP_005651196.1">
    <property type="nucleotide sequence ID" value="XM_005651139.1"/>
</dbReference>
<dbReference type="InterPro" id="IPR008974">
    <property type="entry name" value="TRAF-like"/>
</dbReference>
<evidence type="ECO:0000259" key="10">
    <source>
        <dbReference type="PROSITE" id="PS50235"/>
    </source>
</evidence>
<dbReference type="PROSITE" id="PS50144">
    <property type="entry name" value="MATH"/>
    <property type="match status" value="1"/>
</dbReference>
<reference evidence="11 12" key="1">
    <citation type="journal article" date="2012" name="Genome Biol.">
        <title>The genome of the polar eukaryotic microalga coccomyxa subellipsoidea reveals traits of cold adaptation.</title>
        <authorList>
            <person name="Blanc G."/>
            <person name="Agarkova I."/>
            <person name="Grimwood J."/>
            <person name="Kuo A."/>
            <person name="Brueggeman A."/>
            <person name="Dunigan D."/>
            <person name="Gurnon J."/>
            <person name="Ladunga I."/>
            <person name="Lindquist E."/>
            <person name="Lucas S."/>
            <person name="Pangilinan J."/>
            <person name="Proschold T."/>
            <person name="Salamov A."/>
            <person name="Schmutz J."/>
            <person name="Weeks D."/>
            <person name="Yamada T."/>
            <person name="Claverie J.M."/>
            <person name="Grigoriev I."/>
            <person name="Van Etten J."/>
            <person name="Lomsadze A."/>
            <person name="Borodovsky M."/>
        </authorList>
    </citation>
    <scope>NUCLEOTIDE SEQUENCE [LARGE SCALE GENOMIC DNA]</scope>
    <source>
        <strain evidence="11 12">C-169</strain>
    </source>
</reference>
<name>I0Z7N3_COCSC</name>
<dbReference type="Pfam" id="PF22486">
    <property type="entry name" value="MATH_2"/>
    <property type="match status" value="1"/>
</dbReference>
<keyword evidence="7" id="KW-0788">Thiol protease</keyword>
<feature type="domain" description="USP" evidence="10">
    <location>
        <begin position="151"/>
        <end position="471"/>
    </location>
</feature>
<comment type="similarity">
    <text evidence="2">Belongs to the peptidase C19 family.</text>
</comment>
<accession>I0Z7N3</accession>
<keyword evidence="12" id="KW-1185">Reference proteome</keyword>
<dbReference type="GO" id="GO:0005634">
    <property type="term" value="C:nucleus"/>
    <property type="evidence" value="ECO:0007669"/>
    <property type="project" value="TreeGrafter"/>
</dbReference>
<dbReference type="Pfam" id="PF14533">
    <property type="entry name" value="USP7_C2"/>
    <property type="match status" value="1"/>
</dbReference>
<feature type="region of interest" description="Disordered" evidence="8">
    <location>
        <begin position="586"/>
        <end position="608"/>
    </location>
</feature>
<dbReference type="Gene3D" id="3.10.20.90">
    <property type="entry name" value="Phosphatidylinositol 3-kinase Catalytic Subunit, Chain A, domain 1"/>
    <property type="match status" value="2"/>
</dbReference>
<dbReference type="STRING" id="574566.I0Z7N3"/>
<feature type="region of interest" description="Disordered" evidence="8">
    <location>
        <begin position="1040"/>
        <end position="1075"/>
    </location>
</feature>
<dbReference type="InterPro" id="IPR038765">
    <property type="entry name" value="Papain-like_cys_pep_sf"/>
</dbReference>
<comment type="caution">
    <text evidence="11">The sequence shown here is derived from an EMBL/GenBank/DDBJ whole genome shotgun (WGS) entry which is preliminary data.</text>
</comment>
<dbReference type="EC" id="3.4.19.12" evidence="3"/>
<dbReference type="InterPro" id="IPR018200">
    <property type="entry name" value="USP_CS"/>
</dbReference>
<dbReference type="PANTHER" id="PTHR24006">
    <property type="entry name" value="UBIQUITIN CARBOXYL-TERMINAL HYDROLASE"/>
    <property type="match status" value="1"/>
</dbReference>
<dbReference type="KEGG" id="csl:COCSUDRAFT_52416"/>
<dbReference type="Proteomes" id="UP000007264">
    <property type="component" value="Unassembled WGS sequence"/>
</dbReference>
<evidence type="ECO:0000259" key="9">
    <source>
        <dbReference type="PROSITE" id="PS50144"/>
    </source>
</evidence>
<dbReference type="InterPro" id="IPR001394">
    <property type="entry name" value="Peptidase_C19_UCH"/>
</dbReference>
<keyword evidence="5" id="KW-0833">Ubl conjugation pathway</keyword>
<proteinExistence type="inferred from homology"/>
<dbReference type="SUPFAM" id="SSF49599">
    <property type="entry name" value="TRAF domain-like"/>
    <property type="match status" value="1"/>
</dbReference>